<accession>A0A9J6RPP6</accession>
<dbReference type="PANTHER" id="PTHR47892:SF1">
    <property type="entry name" value="UNIVERSAL STRESS PROTEIN E"/>
    <property type="match status" value="1"/>
</dbReference>
<evidence type="ECO:0000313" key="7">
    <source>
        <dbReference type="Proteomes" id="UP001069090"/>
    </source>
</evidence>
<dbReference type="PANTHER" id="PTHR47892">
    <property type="entry name" value="UNIVERSAL STRESS PROTEIN E"/>
    <property type="match status" value="1"/>
</dbReference>
<keyword evidence="3" id="KW-0963">Cytoplasm</keyword>
<proteinExistence type="inferred from homology"/>
<dbReference type="InterPro" id="IPR006015">
    <property type="entry name" value="Universal_stress_UspA"/>
</dbReference>
<keyword evidence="7" id="KW-1185">Reference proteome</keyword>
<name>A0A9J6RPP6_9GAMM</name>
<protein>
    <submittedName>
        <fullName evidence="6">Universal stress protein</fullName>
    </submittedName>
</protein>
<evidence type="ECO:0000313" key="6">
    <source>
        <dbReference type="EMBL" id="MCZ0866322.1"/>
    </source>
</evidence>
<evidence type="ECO:0000256" key="4">
    <source>
        <dbReference type="ARBA" id="ARBA00037131"/>
    </source>
</evidence>
<comment type="function">
    <text evidence="4">Required for resistance to DNA-damaging agents.</text>
</comment>
<dbReference type="AlphaFoldDB" id="A0A9J6RPP6"/>
<evidence type="ECO:0000256" key="3">
    <source>
        <dbReference type="ARBA" id="ARBA00022490"/>
    </source>
</evidence>
<gene>
    <name evidence="6" type="ORF">O0V09_14010</name>
</gene>
<comment type="similarity">
    <text evidence="2">Belongs to the universal stress protein A family.</text>
</comment>
<feature type="domain" description="UspA" evidence="5">
    <location>
        <begin position="1"/>
        <end position="130"/>
    </location>
</feature>
<dbReference type="SUPFAM" id="SSF52402">
    <property type="entry name" value="Adenine nucleotide alpha hydrolases-like"/>
    <property type="match status" value="2"/>
</dbReference>
<evidence type="ECO:0000256" key="2">
    <source>
        <dbReference type="ARBA" id="ARBA00008791"/>
    </source>
</evidence>
<dbReference type="InterPro" id="IPR006016">
    <property type="entry name" value="UspA"/>
</dbReference>
<evidence type="ECO:0000259" key="5">
    <source>
        <dbReference type="Pfam" id="PF00582"/>
    </source>
</evidence>
<comment type="subcellular location">
    <subcellularLocation>
        <location evidence="1">Cytoplasm</location>
    </subcellularLocation>
</comment>
<dbReference type="GO" id="GO:0005737">
    <property type="term" value="C:cytoplasm"/>
    <property type="evidence" value="ECO:0007669"/>
    <property type="project" value="UniProtKB-SubCell"/>
</dbReference>
<dbReference type="Pfam" id="PF00582">
    <property type="entry name" value="Usp"/>
    <property type="match status" value="2"/>
</dbReference>
<reference evidence="6 7" key="1">
    <citation type="submission" date="2022-12" db="EMBL/GenBank/DDBJ databases">
        <title>Dasania phycosphaerae sp. nov., isolated from particulate material of the south coast of Korea.</title>
        <authorList>
            <person name="Jiang Y."/>
        </authorList>
    </citation>
    <scope>NUCLEOTIDE SEQUENCE [LARGE SCALE GENOMIC DNA]</scope>
    <source>
        <strain evidence="6 7">GY-19</strain>
    </source>
</reference>
<evidence type="ECO:0000256" key="1">
    <source>
        <dbReference type="ARBA" id="ARBA00004496"/>
    </source>
</evidence>
<dbReference type="RefSeq" id="WP_258332488.1">
    <property type="nucleotide sequence ID" value="NZ_JAPTGG010000012.1"/>
</dbReference>
<feature type="domain" description="UspA" evidence="5">
    <location>
        <begin position="143"/>
        <end position="281"/>
    </location>
</feature>
<dbReference type="Proteomes" id="UP001069090">
    <property type="component" value="Unassembled WGS sequence"/>
</dbReference>
<sequence>MNRSILVIVGDQKHDRFSLEKAQYFAGHLDASIDVVRFLSSIDTSNKQLCETAVAQARADLEQDSLAVLGSSSQVDCHVIADSDIASWVVNACKQKHFDLVVKTGHRTENLFHTPTDWQLIRQLDCPILIACDHKWRSKQVLMAAVDVSTQARKQALNSLILQWTALLSAAFSCVPYVVYSIPIAKPLLELDIVEKNDYLKSKKPAVEKQLAKLLGDCELAHANTHITAGPPEKTLAHVANELKADVVIMGCVRRKGVKGFLLGNTAEKVLHHLRTDILIVEACD</sequence>
<dbReference type="EMBL" id="JAPTGG010000012">
    <property type="protein sequence ID" value="MCZ0866322.1"/>
    <property type="molecule type" value="Genomic_DNA"/>
</dbReference>
<organism evidence="6 7">
    <name type="scientific">Dasania phycosphaerae</name>
    <dbReference type="NCBI Taxonomy" id="2950436"/>
    <lineage>
        <taxon>Bacteria</taxon>
        <taxon>Pseudomonadati</taxon>
        <taxon>Pseudomonadota</taxon>
        <taxon>Gammaproteobacteria</taxon>
        <taxon>Cellvibrionales</taxon>
        <taxon>Spongiibacteraceae</taxon>
        <taxon>Dasania</taxon>
    </lineage>
</organism>
<dbReference type="PRINTS" id="PR01438">
    <property type="entry name" value="UNVRSLSTRESS"/>
</dbReference>
<dbReference type="Gene3D" id="3.40.50.12370">
    <property type="match status" value="1"/>
</dbReference>
<comment type="caution">
    <text evidence="6">The sequence shown here is derived from an EMBL/GenBank/DDBJ whole genome shotgun (WGS) entry which is preliminary data.</text>
</comment>